<keyword evidence="7" id="KW-0406">Ion transport</keyword>
<dbReference type="AlphaFoldDB" id="A0AAE9H937"/>
<organism evidence="13 14">
    <name type="scientific">Alcaligenes faecalis</name>
    <dbReference type="NCBI Taxonomy" id="511"/>
    <lineage>
        <taxon>Bacteria</taxon>
        <taxon>Pseudomonadati</taxon>
        <taxon>Pseudomonadota</taxon>
        <taxon>Betaproteobacteria</taxon>
        <taxon>Burkholderiales</taxon>
        <taxon>Alcaligenaceae</taxon>
        <taxon>Alcaligenes</taxon>
    </lineage>
</organism>
<evidence type="ECO:0000256" key="9">
    <source>
        <dbReference type="ARBA" id="ARBA00023136"/>
    </source>
</evidence>
<keyword evidence="9" id="KW-0472">Membrane</keyword>
<dbReference type="GO" id="GO:0046930">
    <property type="term" value="C:pore complex"/>
    <property type="evidence" value="ECO:0007669"/>
    <property type="project" value="UniProtKB-KW"/>
</dbReference>
<dbReference type="InterPro" id="IPR002299">
    <property type="entry name" value="Porin_Neis"/>
</dbReference>
<feature type="domain" description="Porin" evidence="12">
    <location>
        <begin position="10"/>
        <end position="304"/>
    </location>
</feature>
<dbReference type="Gene3D" id="2.40.160.10">
    <property type="entry name" value="Porin"/>
    <property type="match status" value="1"/>
</dbReference>
<keyword evidence="10" id="KW-0998">Cell outer membrane</keyword>
<evidence type="ECO:0000256" key="4">
    <source>
        <dbReference type="ARBA" id="ARBA00022452"/>
    </source>
</evidence>
<evidence type="ECO:0000256" key="2">
    <source>
        <dbReference type="ARBA" id="ARBA00011233"/>
    </source>
</evidence>
<sequence length="338" mass="35962">MKKPVVMVGAAFSLAGAVQAAPNTLEIFGTLDMAVTHLRTDGQSQTGLAHSGSNISRFGFRGREDLGSGYAAGFWLEGGLHPNLGKGAAEDGGLDFRRRATISLFSPYGELRLGRDDSATFLSTLLFDPFMTNGVAGTNSFMMLGGPIQISNAISYFLPPNLGGIYGQLQYASGPTSTPSSGNYRGARFGYAQGALNVALAAGRQQDNVQSSLSLANLAATYDFGFIKPSLILAQEKRGSARIRAYQLGATAPIGPHLIRGSIGKYDVSGQQANADWIKYSVGYAYNFSKNTQFYASYAYVHNQSGSARAISVQGMDSPINSAGRNSQGYQFGIRKFF</sequence>
<protein>
    <submittedName>
        <fullName evidence="13">Porin</fullName>
    </submittedName>
</protein>
<comment type="subcellular location">
    <subcellularLocation>
        <location evidence="1">Cell outer membrane</location>
        <topology evidence="1">Multi-pass membrane protein</topology>
    </subcellularLocation>
</comment>
<evidence type="ECO:0000256" key="3">
    <source>
        <dbReference type="ARBA" id="ARBA00022448"/>
    </source>
</evidence>
<dbReference type="InterPro" id="IPR023614">
    <property type="entry name" value="Porin_dom_sf"/>
</dbReference>
<comment type="subunit">
    <text evidence="2">Homotrimer.</text>
</comment>
<evidence type="ECO:0000256" key="11">
    <source>
        <dbReference type="SAM" id="SignalP"/>
    </source>
</evidence>
<keyword evidence="6 11" id="KW-0732">Signal</keyword>
<keyword evidence="5" id="KW-0812">Transmembrane</keyword>
<dbReference type="PANTHER" id="PTHR34501:SF9">
    <property type="entry name" value="MAJOR OUTER MEMBRANE PROTEIN P.IA"/>
    <property type="match status" value="1"/>
</dbReference>
<keyword evidence="4" id="KW-1134">Transmembrane beta strand</keyword>
<evidence type="ECO:0000256" key="8">
    <source>
        <dbReference type="ARBA" id="ARBA00023114"/>
    </source>
</evidence>
<evidence type="ECO:0000256" key="6">
    <source>
        <dbReference type="ARBA" id="ARBA00022729"/>
    </source>
</evidence>
<dbReference type="EMBL" id="CP095873">
    <property type="protein sequence ID" value="UPL21088.1"/>
    <property type="molecule type" value="Genomic_DNA"/>
</dbReference>
<evidence type="ECO:0000256" key="5">
    <source>
        <dbReference type="ARBA" id="ARBA00022692"/>
    </source>
</evidence>
<dbReference type="GO" id="GO:0006811">
    <property type="term" value="P:monoatomic ion transport"/>
    <property type="evidence" value="ECO:0007669"/>
    <property type="project" value="UniProtKB-KW"/>
</dbReference>
<proteinExistence type="predicted"/>
<evidence type="ECO:0000256" key="7">
    <source>
        <dbReference type="ARBA" id="ARBA00023065"/>
    </source>
</evidence>
<dbReference type="Proteomes" id="UP000830925">
    <property type="component" value="Chromosome"/>
</dbReference>
<evidence type="ECO:0000313" key="14">
    <source>
        <dbReference type="Proteomes" id="UP000830925"/>
    </source>
</evidence>
<name>A0AAE9H937_ALCFA</name>
<feature type="chain" id="PRO_5042288352" evidence="11">
    <location>
        <begin position="21"/>
        <end position="338"/>
    </location>
</feature>
<evidence type="ECO:0000256" key="1">
    <source>
        <dbReference type="ARBA" id="ARBA00004571"/>
    </source>
</evidence>
<gene>
    <name evidence="13" type="ORF">MXF72_17130</name>
</gene>
<dbReference type="SUPFAM" id="SSF56935">
    <property type="entry name" value="Porins"/>
    <property type="match status" value="1"/>
</dbReference>
<dbReference type="PRINTS" id="PR00184">
    <property type="entry name" value="NEISSPPORIN"/>
</dbReference>
<keyword evidence="8" id="KW-0626">Porin</keyword>
<dbReference type="GO" id="GO:0009279">
    <property type="term" value="C:cell outer membrane"/>
    <property type="evidence" value="ECO:0007669"/>
    <property type="project" value="UniProtKB-SubCell"/>
</dbReference>
<accession>A0AAE9H937</accession>
<keyword evidence="3" id="KW-0813">Transport</keyword>
<evidence type="ECO:0000259" key="12">
    <source>
        <dbReference type="Pfam" id="PF13609"/>
    </source>
</evidence>
<dbReference type="InterPro" id="IPR050298">
    <property type="entry name" value="Gram-neg_bact_OMP"/>
</dbReference>
<reference evidence="13" key="1">
    <citation type="submission" date="2022-04" db="EMBL/GenBank/DDBJ databases">
        <title>Genomic mining of Alcaligenes faecalis D334 producing ectoin and derivatives.</title>
        <authorList>
            <person name="Doan V.T."/>
            <person name="Quach N.T."/>
            <person name="Vu T.-H.-N."/>
            <person name="Phi Q.-T."/>
        </authorList>
    </citation>
    <scope>NUCLEOTIDE SEQUENCE</scope>
    <source>
        <strain evidence="13">D334</strain>
    </source>
</reference>
<evidence type="ECO:0000313" key="13">
    <source>
        <dbReference type="EMBL" id="UPL21088.1"/>
    </source>
</evidence>
<dbReference type="PANTHER" id="PTHR34501">
    <property type="entry name" value="PROTEIN YDDL-RELATED"/>
    <property type="match status" value="1"/>
</dbReference>
<dbReference type="Pfam" id="PF13609">
    <property type="entry name" value="Porin_4"/>
    <property type="match status" value="1"/>
</dbReference>
<feature type="signal peptide" evidence="11">
    <location>
        <begin position="1"/>
        <end position="20"/>
    </location>
</feature>
<evidence type="ECO:0000256" key="10">
    <source>
        <dbReference type="ARBA" id="ARBA00023237"/>
    </source>
</evidence>
<dbReference type="RefSeq" id="WP_083054290.1">
    <property type="nucleotide sequence ID" value="NZ_CP095873.1"/>
</dbReference>
<dbReference type="InterPro" id="IPR033900">
    <property type="entry name" value="Gram_neg_porin_domain"/>
</dbReference>
<dbReference type="CDD" id="cd00342">
    <property type="entry name" value="gram_neg_porins"/>
    <property type="match status" value="1"/>
</dbReference>
<dbReference type="GO" id="GO:0015288">
    <property type="term" value="F:porin activity"/>
    <property type="evidence" value="ECO:0007669"/>
    <property type="project" value="UniProtKB-KW"/>
</dbReference>